<dbReference type="Proteomes" id="UP000515291">
    <property type="component" value="Chromosome"/>
</dbReference>
<dbReference type="Pfam" id="PF26421">
    <property type="entry name" value="Avidin_like"/>
    <property type="match status" value="1"/>
</dbReference>
<evidence type="ECO:0000313" key="1">
    <source>
        <dbReference type="EMBL" id="QND75055.1"/>
    </source>
</evidence>
<dbReference type="EMBL" id="CP050292">
    <property type="protein sequence ID" value="QND75055.1"/>
    <property type="molecule type" value="Genomic_DNA"/>
</dbReference>
<reference evidence="2" key="1">
    <citation type="journal article" date="2020" name="Mol. Plant Microbe">
        <title>Rhizobial microsymbionts of the narrowly endemic Oxytropis species growing in Kamchatka are characterized by significant genetic diversity and possess a set of genes that are associated with T3SS and T6SS secretion systems and can affect the development of symbiosis.</title>
        <authorList>
            <person name="Safronova V."/>
            <person name="Guro P."/>
            <person name="Sazanova A."/>
            <person name="Kuznetsova I."/>
            <person name="Belimov A."/>
            <person name="Yakubov V."/>
            <person name="Chirak E."/>
            <person name="Afonin A."/>
            <person name="Gogolev Y."/>
            <person name="Andronov E."/>
            <person name="Tikhonovich I."/>
        </authorList>
    </citation>
    <scope>NUCLEOTIDE SEQUENCE [LARGE SCALE GENOMIC DNA]</scope>
    <source>
        <strain evidence="2">581</strain>
    </source>
</reference>
<dbReference type="AlphaFoldDB" id="A0A7G6U7S3"/>
<sequence length="133" mass="13965">MDNNSSDETAKTLVEQLDGRSFVTTGNAEGLSTAATRFQYSSDGATVTGGYKGGHISVGQIAGKSTSPDTIELLFQCLSTDGQLLSGQSSGRIARNHDGLLTIDFNWSWLTGDRSGGTSHYIEVTGNEAGNMP</sequence>
<evidence type="ECO:0000313" key="2">
    <source>
        <dbReference type="Proteomes" id="UP000515291"/>
    </source>
</evidence>
<gene>
    <name evidence="1" type="ORF">HB776_30445</name>
</gene>
<name>A0A7G6U7S3_9BRAD</name>
<accession>A0A7G6U7S3</accession>
<proteinExistence type="predicted"/>
<dbReference type="RefSeq" id="WP_184513904.1">
    <property type="nucleotide sequence ID" value="NZ_CP050292.1"/>
</dbReference>
<protein>
    <submittedName>
        <fullName evidence="1">Uncharacterized protein</fullName>
    </submittedName>
</protein>
<organism evidence="1 2">
    <name type="scientific">Tardiphaga robiniae</name>
    <dbReference type="NCBI Taxonomy" id="943830"/>
    <lineage>
        <taxon>Bacteria</taxon>
        <taxon>Pseudomonadati</taxon>
        <taxon>Pseudomonadota</taxon>
        <taxon>Alphaproteobacteria</taxon>
        <taxon>Hyphomicrobiales</taxon>
        <taxon>Nitrobacteraceae</taxon>
        <taxon>Tardiphaga</taxon>
    </lineage>
</organism>
<dbReference type="KEGG" id="trb:HB776_30445"/>
<dbReference type="InterPro" id="IPR058595">
    <property type="entry name" value="Avidin-like"/>
</dbReference>